<proteinExistence type="predicted"/>
<dbReference type="Proteomes" id="UP000620046">
    <property type="component" value="Unassembled WGS sequence"/>
</dbReference>
<comment type="caution">
    <text evidence="2">The sequence shown here is derived from an EMBL/GenBank/DDBJ whole genome shotgun (WGS) entry which is preliminary data.</text>
</comment>
<feature type="compositionally biased region" description="Basic and acidic residues" evidence="1">
    <location>
        <begin position="1"/>
        <end position="11"/>
    </location>
</feature>
<feature type="region of interest" description="Disordered" evidence="1">
    <location>
        <begin position="1"/>
        <end position="21"/>
    </location>
</feature>
<protein>
    <submittedName>
        <fullName evidence="2">Uncharacterized protein</fullName>
    </submittedName>
</protein>
<gene>
    <name evidence="2" type="ORF">GCM10010981_23450</name>
</gene>
<accession>A0ABQ1G0T4</accession>
<name>A0ABQ1G0T4_9GAMM</name>
<organism evidence="2 3">
    <name type="scientific">Dyella nitratireducens</name>
    <dbReference type="NCBI Taxonomy" id="1849580"/>
    <lineage>
        <taxon>Bacteria</taxon>
        <taxon>Pseudomonadati</taxon>
        <taxon>Pseudomonadota</taxon>
        <taxon>Gammaproteobacteria</taxon>
        <taxon>Lysobacterales</taxon>
        <taxon>Rhodanobacteraceae</taxon>
        <taxon>Dyella</taxon>
    </lineage>
</organism>
<evidence type="ECO:0000256" key="1">
    <source>
        <dbReference type="SAM" id="MobiDB-lite"/>
    </source>
</evidence>
<dbReference type="EMBL" id="BMJA01000002">
    <property type="protein sequence ID" value="GGA33808.1"/>
    <property type="molecule type" value="Genomic_DNA"/>
</dbReference>
<evidence type="ECO:0000313" key="2">
    <source>
        <dbReference type="EMBL" id="GGA33808.1"/>
    </source>
</evidence>
<evidence type="ECO:0000313" key="3">
    <source>
        <dbReference type="Proteomes" id="UP000620046"/>
    </source>
</evidence>
<sequence>MPGHARIEGYTHPRPSPEGSIEMDYKQPPLSRGVNPLKMNWLWRLICQVGYVAVDDVAPALRQVDVHVNRERVLGWLKSEGEDGYFPLTIAELEQNLRALLAARSDALPPGKEDAAND</sequence>
<keyword evidence="3" id="KW-1185">Reference proteome</keyword>
<reference evidence="3" key="1">
    <citation type="journal article" date="2019" name="Int. J. Syst. Evol. Microbiol.">
        <title>The Global Catalogue of Microorganisms (GCM) 10K type strain sequencing project: providing services to taxonomists for standard genome sequencing and annotation.</title>
        <authorList>
            <consortium name="The Broad Institute Genomics Platform"/>
            <consortium name="The Broad Institute Genome Sequencing Center for Infectious Disease"/>
            <person name="Wu L."/>
            <person name="Ma J."/>
        </authorList>
    </citation>
    <scope>NUCLEOTIDE SEQUENCE [LARGE SCALE GENOMIC DNA]</scope>
    <source>
        <strain evidence="3">CGMCC 1.15439</strain>
    </source>
</reference>